<organism evidence="2 3">
    <name type="scientific">Dysgonomonas termitidis</name>
    <dbReference type="NCBI Taxonomy" id="1516126"/>
    <lineage>
        <taxon>Bacteria</taxon>
        <taxon>Pseudomonadati</taxon>
        <taxon>Bacteroidota</taxon>
        <taxon>Bacteroidia</taxon>
        <taxon>Bacteroidales</taxon>
        <taxon>Dysgonomonadaceae</taxon>
        <taxon>Dysgonomonas</taxon>
    </lineage>
</organism>
<evidence type="ECO:0000313" key="2">
    <source>
        <dbReference type="EMBL" id="MFC4676570.1"/>
    </source>
</evidence>
<evidence type="ECO:0000256" key="1">
    <source>
        <dbReference type="SAM" id="Phobius"/>
    </source>
</evidence>
<keyword evidence="1" id="KW-1133">Transmembrane helix</keyword>
<keyword evidence="1" id="KW-0472">Membrane</keyword>
<feature type="transmembrane region" description="Helical" evidence="1">
    <location>
        <begin position="24"/>
        <end position="45"/>
    </location>
</feature>
<proteinExistence type="predicted"/>
<comment type="caution">
    <text evidence="2">The sequence shown here is derived from an EMBL/GenBank/DDBJ whole genome shotgun (WGS) entry which is preliminary data.</text>
</comment>
<name>A0ABV9L232_9BACT</name>
<keyword evidence="1" id="KW-0812">Transmembrane</keyword>
<dbReference type="Proteomes" id="UP001596023">
    <property type="component" value="Unassembled WGS sequence"/>
</dbReference>
<keyword evidence="3" id="KW-1185">Reference proteome</keyword>
<accession>A0ABV9L232</accession>
<sequence>MGISTYLSLRKTEFKFSSGTQFKILRRIFVIFFIGLALSWVEVFIGTYDSLTNESISIGNKL</sequence>
<reference evidence="3" key="1">
    <citation type="journal article" date="2019" name="Int. J. Syst. Evol. Microbiol.">
        <title>The Global Catalogue of Microorganisms (GCM) 10K type strain sequencing project: providing services to taxonomists for standard genome sequencing and annotation.</title>
        <authorList>
            <consortium name="The Broad Institute Genomics Platform"/>
            <consortium name="The Broad Institute Genome Sequencing Center for Infectious Disease"/>
            <person name="Wu L."/>
            <person name="Ma J."/>
        </authorList>
    </citation>
    <scope>NUCLEOTIDE SEQUENCE [LARGE SCALE GENOMIC DNA]</scope>
    <source>
        <strain evidence="3">CCUG 66188</strain>
    </source>
</reference>
<protein>
    <submittedName>
        <fullName evidence="2">Uncharacterized protein</fullName>
    </submittedName>
</protein>
<gene>
    <name evidence="2" type="ORF">ACFO6W_23085</name>
</gene>
<evidence type="ECO:0000313" key="3">
    <source>
        <dbReference type="Proteomes" id="UP001596023"/>
    </source>
</evidence>
<dbReference type="EMBL" id="JBHSGN010000144">
    <property type="protein sequence ID" value="MFC4676570.1"/>
    <property type="molecule type" value="Genomic_DNA"/>
</dbReference>